<dbReference type="KEGG" id="mee:DA075_26705"/>
<dbReference type="RefSeq" id="WP_099955803.1">
    <property type="nucleotide sequence ID" value="NZ_CP028843.1"/>
</dbReference>
<sequence length="90" mass="9493">MSSDVIFEGGPVPYRPKQAVSAARQEAETVLRQIPGVQGVGEGRDGIGDPAWIAYVRDDHTARQLPARIGDRRVVAETSGEIGILPVGGA</sequence>
<accession>A0A2R4WR73</accession>
<dbReference type="OrthoDB" id="9794322at2"/>
<dbReference type="EMBL" id="CP028843">
    <property type="protein sequence ID" value="AWB24030.1"/>
    <property type="molecule type" value="Genomic_DNA"/>
</dbReference>
<keyword evidence="2" id="KW-1185">Reference proteome</keyword>
<protein>
    <submittedName>
        <fullName evidence="1">Uncharacterized protein</fullName>
    </submittedName>
</protein>
<dbReference type="AlphaFoldDB" id="A0A2R4WR73"/>
<name>A0A2R4WR73_9HYPH</name>
<evidence type="ECO:0000313" key="2">
    <source>
        <dbReference type="Proteomes" id="UP000244755"/>
    </source>
</evidence>
<proteinExistence type="predicted"/>
<gene>
    <name evidence="1" type="ORF">DA075_26705</name>
</gene>
<dbReference type="Proteomes" id="UP000244755">
    <property type="component" value="Chromosome 1"/>
</dbReference>
<evidence type="ECO:0000313" key="1">
    <source>
        <dbReference type="EMBL" id="AWB24030.1"/>
    </source>
</evidence>
<reference evidence="1 2" key="1">
    <citation type="submission" date="2018-04" db="EMBL/GenBank/DDBJ databases">
        <title>Methylobacterium sp. PR1016A genome.</title>
        <authorList>
            <person name="Park W."/>
        </authorList>
    </citation>
    <scope>NUCLEOTIDE SEQUENCE [LARGE SCALE GENOMIC DNA]</scope>
    <source>
        <strain evidence="1 2">PR1016A</strain>
    </source>
</reference>
<organism evidence="1 2">
    <name type="scientific">Methylobacterium currus</name>
    <dbReference type="NCBI Taxonomy" id="2051553"/>
    <lineage>
        <taxon>Bacteria</taxon>
        <taxon>Pseudomonadati</taxon>
        <taxon>Pseudomonadota</taxon>
        <taxon>Alphaproteobacteria</taxon>
        <taxon>Hyphomicrobiales</taxon>
        <taxon>Methylobacteriaceae</taxon>
        <taxon>Methylobacterium</taxon>
    </lineage>
</organism>